<evidence type="ECO:0000313" key="2">
    <source>
        <dbReference type="Proteomes" id="UP000076871"/>
    </source>
</evidence>
<reference evidence="1 2" key="1">
    <citation type="journal article" date="2016" name="Mol. Biol. Evol.">
        <title>Comparative Genomics of Early-Diverging Mushroom-Forming Fungi Provides Insights into the Origins of Lignocellulose Decay Capabilities.</title>
        <authorList>
            <person name="Nagy L.G."/>
            <person name="Riley R."/>
            <person name="Tritt A."/>
            <person name="Adam C."/>
            <person name="Daum C."/>
            <person name="Floudas D."/>
            <person name="Sun H."/>
            <person name="Yadav J.S."/>
            <person name="Pangilinan J."/>
            <person name="Larsson K.H."/>
            <person name="Matsuura K."/>
            <person name="Barry K."/>
            <person name="Labutti K."/>
            <person name="Kuo R."/>
            <person name="Ohm R.A."/>
            <person name="Bhattacharya S.S."/>
            <person name="Shirouzu T."/>
            <person name="Yoshinaga Y."/>
            <person name="Martin F.M."/>
            <person name="Grigoriev I.V."/>
            <person name="Hibbett D.S."/>
        </authorList>
    </citation>
    <scope>NUCLEOTIDE SEQUENCE [LARGE SCALE GENOMIC DNA]</scope>
    <source>
        <strain evidence="1 2">93-53</strain>
    </source>
</reference>
<evidence type="ECO:0000313" key="1">
    <source>
        <dbReference type="EMBL" id="KZT03803.1"/>
    </source>
</evidence>
<dbReference type="STRING" id="1314785.A0A165CZC2"/>
<name>A0A165CZC2_9APHY</name>
<dbReference type="GeneID" id="63821817"/>
<dbReference type="OrthoDB" id="3249394at2759"/>
<dbReference type="InParanoid" id="A0A165CZC2"/>
<accession>A0A165CZC2</accession>
<protein>
    <recommendedName>
        <fullName evidence="3">Integrase zinc-binding domain-containing protein</fullName>
    </recommendedName>
</protein>
<dbReference type="AlphaFoldDB" id="A0A165CZC2"/>
<dbReference type="EMBL" id="KV427641">
    <property type="protein sequence ID" value="KZT03803.1"/>
    <property type="molecule type" value="Genomic_DNA"/>
</dbReference>
<feature type="non-terminal residue" evidence="1">
    <location>
        <position position="1"/>
    </location>
</feature>
<dbReference type="Gene3D" id="1.10.340.70">
    <property type="match status" value="1"/>
</dbReference>
<dbReference type="Proteomes" id="UP000076871">
    <property type="component" value="Unassembled WGS sequence"/>
</dbReference>
<keyword evidence="2" id="KW-1185">Reference proteome</keyword>
<proteinExistence type="predicted"/>
<sequence>VKSGYSCDPVFSKVLDHPEDHKLFTLRDGLLWHKCNEQTEVLCVPCIKVDGRALTEIIINEDHTALRHLGMRRTLDYVRRWYW</sequence>
<dbReference type="RefSeq" id="XP_040761543.1">
    <property type="nucleotide sequence ID" value="XM_040904787.1"/>
</dbReference>
<organism evidence="1 2">
    <name type="scientific">Laetiporus sulphureus 93-53</name>
    <dbReference type="NCBI Taxonomy" id="1314785"/>
    <lineage>
        <taxon>Eukaryota</taxon>
        <taxon>Fungi</taxon>
        <taxon>Dikarya</taxon>
        <taxon>Basidiomycota</taxon>
        <taxon>Agaricomycotina</taxon>
        <taxon>Agaricomycetes</taxon>
        <taxon>Polyporales</taxon>
        <taxon>Laetiporus</taxon>
    </lineage>
</organism>
<gene>
    <name evidence="1" type="ORF">LAESUDRAFT_659088</name>
</gene>
<evidence type="ECO:0008006" key="3">
    <source>
        <dbReference type="Google" id="ProtNLM"/>
    </source>
</evidence>